<dbReference type="PANTHER" id="PTHR43884">
    <property type="entry name" value="ACYL-COA DEHYDROGENASE"/>
    <property type="match status" value="1"/>
</dbReference>
<gene>
    <name evidence="2" type="ORF">SAMN04490239_8865</name>
</gene>
<dbReference type="AlphaFoldDB" id="A0A1H5BVP4"/>
<dbReference type="GO" id="GO:0003995">
    <property type="term" value="F:acyl-CoA dehydrogenase activity"/>
    <property type="evidence" value="ECO:0007669"/>
    <property type="project" value="TreeGrafter"/>
</dbReference>
<dbReference type="Gene3D" id="1.10.540.10">
    <property type="entry name" value="Acyl-CoA dehydrogenase/oxidase, N-terminal domain"/>
    <property type="match status" value="1"/>
</dbReference>
<feature type="domain" description="Acyl-CoA dehydrogenase/oxidase N-terminal" evidence="1">
    <location>
        <begin position="18"/>
        <end position="102"/>
    </location>
</feature>
<dbReference type="Proteomes" id="UP000183561">
    <property type="component" value="Unassembled WGS sequence"/>
</dbReference>
<dbReference type="SUPFAM" id="SSF56645">
    <property type="entry name" value="Acyl-CoA dehydrogenase NM domain-like"/>
    <property type="match status" value="1"/>
</dbReference>
<dbReference type="Gene3D" id="2.40.110.10">
    <property type="entry name" value="Butyryl-CoA Dehydrogenase, subunit A, domain 2"/>
    <property type="match status" value="1"/>
</dbReference>
<dbReference type="Pfam" id="PF02771">
    <property type="entry name" value="Acyl-CoA_dh_N"/>
    <property type="match status" value="1"/>
</dbReference>
<evidence type="ECO:0000313" key="3">
    <source>
        <dbReference type="Proteomes" id="UP000183561"/>
    </source>
</evidence>
<sequence length="369" mass="39665">MTAANTAVSAAESVTAADRHLFVARVREYAERVLRPEALSTDRDGVTGEVIAELAALGLLNHQAPREYGGLDIDRNTDRRLHEIIAGACFNTWLVWAQHAPMAERIVESRKPGEPVSELAERILRGELVLGAGVSDVRRFPDHYIAAERASGGWIFTGAISWVSGWGLNNALTVAAVERQTETVVTALVPVSDRTHSVGPLRLGAVAGSKTARVELDDLFVPDEHVLSAQSLETTRFNDIGTASDARGHHFGLAETVLRELEQSGHPLAQDVAATWRPRIARIRSTAYELSDEAIAAGGGPHRIGERLATKVASGEALSTITRALLIARAGRGLSGDDTAQLHARSALFVLVQGQTTDVRRAQLAELAR</sequence>
<dbReference type="InterPro" id="IPR013786">
    <property type="entry name" value="AcylCoA_DH/ox_N"/>
</dbReference>
<evidence type="ECO:0000313" key="2">
    <source>
        <dbReference type="EMBL" id="SED58271.1"/>
    </source>
</evidence>
<dbReference type="PANTHER" id="PTHR43884:SF12">
    <property type="entry name" value="ISOVALERYL-COA DEHYDROGENASE, MITOCHONDRIAL-RELATED"/>
    <property type="match status" value="1"/>
</dbReference>
<accession>A0A1H5BVP4</accession>
<protein>
    <submittedName>
        <fullName evidence="2">Acyl-CoA dehydrogenase</fullName>
    </submittedName>
</protein>
<dbReference type="OrthoDB" id="3536625at2"/>
<dbReference type="InterPro" id="IPR009100">
    <property type="entry name" value="AcylCoA_DH/oxidase_NM_dom_sf"/>
</dbReference>
<dbReference type="InterPro" id="IPR046373">
    <property type="entry name" value="Acyl-CoA_Oxase/DH_mid-dom_sf"/>
</dbReference>
<evidence type="ECO:0000259" key="1">
    <source>
        <dbReference type="Pfam" id="PF02771"/>
    </source>
</evidence>
<proteinExistence type="predicted"/>
<dbReference type="InterPro" id="IPR037069">
    <property type="entry name" value="AcylCoA_DH/ox_N_sf"/>
</dbReference>
<reference evidence="3" key="1">
    <citation type="submission" date="2016-10" db="EMBL/GenBank/DDBJ databases">
        <authorList>
            <person name="Varghese N."/>
            <person name="Submissions S."/>
        </authorList>
    </citation>
    <scope>NUCLEOTIDE SEQUENCE [LARGE SCALE GENOMIC DNA]</scope>
    <source>
        <strain evidence="3">DSM 44498</strain>
    </source>
</reference>
<dbReference type="RefSeq" id="WP_072941271.1">
    <property type="nucleotide sequence ID" value="NZ_FNSV01000005.1"/>
</dbReference>
<name>A0A1H5BVP4_9NOCA</name>
<dbReference type="GO" id="GO:0050660">
    <property type="term" value="F:flavin adenine dinucleotide binding"/>
    <property type="evidence" value="ECO:0007669"/>
    <property type="project" value="InterPro"/>
</dbReference>
<organism evidence="2 3">
    <name type="scientific">Rhodococcus koreensis</name>
    <dbReference type="NCBI Taxonomy" id="99653"/>
    <lineage>
        <taxon>Bacteria</taxon>
        <taxon>Bacillati</taxon>
        <taxon>Actinomycetota</taxon>
        <taxon>Actinomycetes</taxon>
        <taxon>Mycobacteriales</taxon>
        <taxon>Nocardiaceae</taxon>
        <taxon>Rhodococcus</taxon>
    </lineage>
</organism>
<dbReference type="EMBL" id="FNSV01000005">
    <property type="protein sequence ID" value="SED58271.1"/>
    <property type="molecule type" value="Genomic_DNA"/>
</dbReference>
<keyword evidence="3" id="KW-1185">Reference proteome</keyword>